<dbReference type="AlphaFoldDB" id="A0A124R6L6"/>
<proteinExistence type="predicted"/>
<name>A0A124R6L6_9BURK</name>
<gene>
    <name evidence="1" type="ORF">WJ33_10370</name>
</gene>
<evidence type="ECO:0000313" key="2">
    <source>
        <dbReference type="Proteomes" id="UP000064029"/>
    </source>
</evidence>
<reference evidence="1 2" key="1">
    <citation type="submission" date="2015-11" db="EMBL/GenBank/DDBJ databases">
        <title>Expanding the genomic diversity of Burkholderia species for the development of highly accurate diagnostics.</title>
        <authorList>
            <person name="Sahl J."/>
            <person name="Keim P."/>
            <person name="Wagner D."/>
        </authorList>
    </citation>
    <scope>NUCLEOTIDE SEQUENCE [LARGE SCALE GENOMIC DNA]</scope>
    <source>
        <strain evidence="1 2">MSMB2036</strain>
    </source>
</reference>
<accession>A0A124R6L6</accession>
<sequence length="103" mass="10669">MAGILLTCLVRGVPRRREEPALAHRFRQHCGQFWMSLATGRGVVAVKHGVTSSAANARASATTAGDRLTSVEVAVQADVAIKVSGVNSSPASAAPSRLLMGMA</sequence>
<dbReference type="EMBL" id="LOXM01000295">
    <property type="protein sequence ID" value="KVG52309.1"/>
    <property type="molecule type" value="Genomic_DNA"/>
</dbReference>
<comment type="caution">
    <text evidence="1">The sequence shown here is derived from an EMBL/GenBank/DDBJ whole genome shotgun (WGS) entry which is preliminary data.</text>
</comment>
<protein>
    <submittedName>
        <fullName evidence="1">Uncharacterized protein</fullName>
    </submittedName>
</protein>
<organism evidence="1 2">
    <name type="scientific">Burkholderia ubonensis</name>
    <dbReference type="NCBI Taxonomy" id="101571"/>
    <lineage>
        <taxon>Bacteria</taxon>
        <taxon>Pseudomonadati</taxon>
        <taxon>Pseudomonadota</taxon>
        <taxon>Betaproteobacteria</taxon>
        <taxon>Burkholderiales</taxon>
        <taxon>Burkholderiaceae</taxon>
        <taxon>Burkholderia</taxon>
        <taxon>Burkholderia cepacia complex</taxon>
    </lineage>
</organism>
<dbReference type="Proteomes" id="UP000064029">
    <property type="component" value="Unassembled WGS sequence"/>
</dbReference>
<evidence type="ECO:0000313" key="1">
    <source>
        <dbReference type="EMBL" id="KVG52309.1"/>
    </source>
</evidence>